<evidence type="ECO:0000313" key="17">
    <source>
        <dbReference type="Proteomes" id="UP001438707"/>
    </source>
</evidence>
<feature type="compositionally biased region" description="Polar residues" evidence="11">
    <location>
        <begin position="816"/>
        <end position="825"/>
    </location>
</feature>
<dbReference type="PANTHER" id="PTHR10027:SF10">
    <property type="entry name" value="SLOWPOKE 2, ISOFORM D"/>
    <property type="match status" value="1"/>
</dbReference>
<evidence type="ECO:0000256" key="7">
    <source>
        <dbReference type="ARBA" id="ARBA00022989"/>
    </source>
</evidence>
<evidence type="ECO:0000259" key="13">
    <source>
        <dbReference type="Pfam" id="PF00520"/>
    </source>
</evidence>
<dbReference type="PRINTS" id="PR00169">
    <property type="entry name" value="KCHANNEL"/>
</dbReference>
<feature type="region of interest" description="Disordered" evidence="11">
    <location>
        <begin position="45"/>
        <end position="138"/>
    </location>
</feature>
<dbReference type="InterPro" id="IPR003929">
    <property type="entry name" value="K_chnl_BK_asu"/>
</dbReference>
<keyword evidence="10" id="KW-0407">Ion channel</keyword>
<keyword evidence="3" id="KW-0633">Potassium transport</keyword>
<feature type="compositionally biased region" description="Basic residues" evidence="11">
    <location>
        <begin position="826"/>
        <end position="842"/>
    </location>
</feature>
<feature type="compositionally biased region" description="Acidic residues" evidence="11">
    <location>
        <begin position="907"/>
        <end position="920"/>
    </location>
</feature>
<feature type="domain" description="Calcium-activated potassium channel BK alpha subunit" evidence="14">
    <location>
        <begin position="563"/>
        <end position="656"/>
    </location>
</feature>
<feature type="region of interest" description="Disordered" evidence="11">
    <location>
        <begin position="1"/>
        <end position="22"/>
    </location>
</feature>
<dbReference type="Gene3D" id="3.40.50.720">
    <property type="entry name" value="NAD(P)-binding Rossmann-like Domain"/>
    <property type="match status" value="2"/>
</dbReference>
<dbReference type="GO" id="GO:0016020">
    <property type="term" value="C:membrane"/>
    <property type="evidence" value="ECO:0007669"/>
    <property type="project" value="UniProtKB-SubCell"/>
</dbReference>
<dbReference type="Gene3D" id="1.20.120.350">
    <property type="entry name" value="Voltage-gated potassium channels. Chain C"/>
    <property type="match status" value="1"/>
</dbReference>
<evidence type="ECO:0000256" key="4">
    <source>
        <dbReference type="ARBA" id="ARBA00022692"/>
    </source>
</evidence>
<reference evidence="16 17" key="1">
    <citation type="journal article" date="2024" name="Nat. Commun.">
        <title>Phylogenomics reveals the evolutionary origins of lichenization in chlorophyte algae.</title>
        <authorList>
            <person name="Puginier C."/>
            <person name="Libourel C."/>
            <person name="Otte J."/>
            <person name="Skaloud P."/>
            <person name="Haon M."/>
            <person name="Grisel S."/>
            <person name="Petersen M."/>
            <person name="Berrin J.G."/>
            <person name="Delaux P.M."/>
            <person name="Dal Grande F."/>
            <person name="Keller J."/>
        </authorList>
    </citation>
    <scope>NUCLEOTIDE SEQUENCE [LARGE SCALE GENOMIC DNA]</scope>
    <source>
        <strain evidence="16 17">SAG 2145</strain>
    </source>
</reference>
<dbReference type="InterPro" id="IPR027359">
    <property type="entry name" value="Volt_channel_dom_sf"/>
</dbReference>
<feature type="compositionally biased region" description="Low complexity" evidence="11">
    <location>
        <begin position="1"/>
        <end position="21"/>
    </location>
</feature>
<evidence type="ECO:0000256" key="8">
    <source>
        <dbReference type="ARBA" id="ARBA00023065"/>
    </source>
</evidence>
<feature type="region of interest" description="Disordered" evidence="11">
    <location>
        <begin position="786"/>
        <end position="998"/>
    </location>
</feature>
<dbReference type="Pfam" id="PF00520">
    <property type="entry name" value="Ion_trans"/>
    <property type="match status" value="1"/>
</dbReference>
<evidence type="ECO:0000256" key="9">
    <source>
        <dbReference type="ARBA" id="ARBA00023136"/>
    </source>
</evidence>
<feature type="transmembrane region" description="Helical" evidence="12">
    <location>
        <begin position="221"/>
        <end position="241"/>
    </location>
</feature>
<evidence type="ECO:0000256" key="5">
    <source>
        <dbReference type="ARBA" id="ARBA00022826"/>
    </source>
</evidence>
<evidence type="ECO:0000256" key="10">
    <source>
        <dbReference type="ARBA" id="ARBA00023303"/>
    </source>
</evidence>
<feature type="transmembrane region" description="Helical" evidence="12">
    <location>
        <begin position="253"/>
        <end position="275"/>
    </location>
</feature>
<evidence type="ECO:0000259" key="15">
    <source>
        <dbReference type="Pfam" id="PF22614"/>
    </source>
</evidence>
<comment type="subcellular location">
    <subcellularLocation>
        <location evidence="1">Membrane</location>
        <topology evidence="1">Multi-pass membrane protein</topology>
    </subcellularLocation>
</comment>
<protein>
    <submittedName>
        <fullName evidence="16">Uncharacterized protein</fullName>
    </submittedName>
</protein>
<keyword evidence="9 12" id="KW-0472">Membrane</keyword>
<keyword evidence="2" id="KW-0813">Transport</keyword>
<dbReference type="Gene3D" id="1.10.287.70">
    <property type="match status" value="1"/>
</dbReference>
<dbReference type="InterPro" id="IPR005821">
    <property type="entry name" value="Ion_trans_dom"/>
</dbReference>
<dbReference type="EMBL" id="JALJOS010000007">
    <property type="protein sequence ID" value="KAK9836444.1"/>
    <property type="molecule type" value="Genomic_DNA"/>
</dbReference>
<keyword evidence="7 12" id="KW-1133">Transmembrane helix</keyword>
<evidence type="ECO:0000259" key="14">
    <source>
        <dbReference type="Pfam" id="PF03493"/>
    </source>
</evidence>
<dbReference type="InterPro" id="IPR047871">
    <property type="entry name" value="K_chnl_Slo-like"/>
</dbReference>
<evidence type="ECO:0000256" key="6">
    <source>
        <dbReference type="ARBA" id="ARBA00022958"/>
    </source>
</evidence>
<evidence type="ECO:0000313" key="16">
    <source>
        <dbReference type="EMBL" id="KAK9836444.1"/>
    </source>
</evidence>
<accession>A0AAW1RRH2</accession>
<feature type="transmembrane region" description="Helical" evidence="12">
    <location>
        <begin position="197"/>
        <end position="215"/>
    </location>
</feature>
<proteinExistence type="predicted"/>
<feature type="domain" description="Ion transport" evidence="13">
    <location>
        <begin position="202"/>
        <end position="397"/>
    </location>
</feature>
<evidence type="ECO:0000256" key="11">
    <source>
        <dbReference type="SAM" id="MobiDB-lite"/>
    </source>
</evidence>
<feature type="compositionally biased region" description="Basic and acidic residues" evidence="11">
    <location>
        <begin position="971"/>
        <end position="993"/>
    </location>
</feature>
<dbReference type="PRINTS" id="PR01449">
    <property type="entry name" value="BKCHANNELA"/>
</dbReference>
<feature type="compositionally biased region" description="Low complexity" evidence="11">
    <location>
        <begin position="806"/>
        <end position="815"/>
    </location>
</feature>
<dbReference type="Pfam" id="PF22614">
    <property type="entry name" value="Slo-like_RCK"/>
    <property type="match status" value="2"/>
</dbReference>
<dbReference type="Pfam" id="PF03493">
    <property type="entry name" value="BK_channel_a"/>
    <property type="match status" value="1"/>
</dbReference>
<feature type="compositionally biased region" description="Low complexity" evidence="11">
    <location>
        <begin position="947"/>
        <end position="962"/>
    </location>
</feature>
<sequence length="1324" mass="145145">MQSGEPPGRAGPKLGAAAKAAEQNAMLQHQNLVAKARHRDQELLIGGWAPPSISNPPAVASKTTAEPAGTPKSPEPCMMKDPAQESAAAETSDGHKNLPGLVGYGSGDSDSPEDSSGRSSPLIKRSDRDTLSTSRQGRRNRVLHLQTVGYAPQGYIWPGQKAKTPRKGGPWNSIRRQVKHHFKSFVRRPRVKTSLQIFHLAASILFVILYIWSTYSSPKPFQPRYCIDIALCGIFAIEYIVRFLEAESRLRMILSFWNLLDLCAFLPPLLELVLVRGAKLPFQLGRFDFRWFKILRAFRMMRISLLAGDLRNMHKTTTGALLSGAASVRMFQLVASVLTLLFTTSSIVHIVERIPFHDALYFVTTTLSTVGFGDIVVSSAPGKMATLGMIFVGLVIIPVQTSQLYTQLAARRVALGPMPNRKMPTVLVSMQLTEVRGFSDFTSEFFQALEESSLPKRLRMVVLGTKPTFEFRAFQELHEKRVTLIEGTALSERDLVRARAESTGAILLLADRFSADAKQEDLSVQFQVWAVKSYSKRVPLYVQVLRRSSVGLIAPFLDAERDVIVSMEQTRHRLLALSCLAPGASTLIANLLRSARISPSEAPRPTAGGRRWLRAYLNGCTWRILEATCGESLSGVDFLEAAEWLYRTANFVLIGVIRNGKAELNPGSRWLKSGDQVILIATTQYAAETVLRRKFTPAPPPAPREPSALKAKGMMLDKYGNPCTPNLPKHLRTESDSIDLDDVECVVDEDSVLGFTGEEHGSHVRPSHRMEIISKGVLAPDQVGVNALASDDGSDTEEHRSDRTAEASTSSSPPSQTLTNAALSRSKQRSSRTRGPIFRRKPKSEPSPSTQSPSHEGASGNLHGFHGLANRRAGGLLPTPSSHHEAMEAMSEGNVRGDEASVSDSNDASDDEAGSEDEDSNPGGQSADSKPSQASMKRVWRSRDQNDAGSSGSDISFDSGNDSSDEAGANGDRKSTSRRQLDPIHDSHEEHMLRTGLPKKPSKMEITELRDHIIVCGVDDSFVGFIDQLRRCDSRRTPIVILAPVRPAKAMIALKSLGPIFYVQGDPSDAGSLRGAQASTARALVFLSHNQRPIKGSQFQSVDSIGADASLESRAAVLADAEALLTCYGVGEETGSELLHAVVELCFTSSVRFLQPGLLLKGTEGADEDERGRSLGEPRKSWLMRKRQERAAIREGLAEWQANPYFCAGRVTVPALMDTFACQCFFNRGLLTDLMTELAGDDGRPGGALLCQIDIPVEFVGSTYGELFRSLTLTRQLIPLGLYRRKSENPAWQLPYVSTNPNWLERLDSRDRVFVLRERSSSTG</sequence>
<dbReference type="PANTHER" id="PTHR10027">
    <property type="entry name" value="CALCIUM-ACTIVATED POTASSIUM CHANNEL ALPHA CHAIN"/>
    <property type="match status" value="1"/>
</dbReference>
<dbReference type="Proteomes" id="UP001438707">
    <property type="component" value="Unassembled WGS sequence"/>
</dbReference>
<keyword evidence="8" id="KW-0406">Ion transport</keyword>
<dbReference type="GO" id="GO:0005267">
    <property type="term" value="F:potassium channel activity"/>
    <property type="evidence" value="ECO:0007669"/>
    <property type="project" value="UniProtKB-KW"/>
</dbReference>
<keyword evidence="6" id="KW-0630">Potassium</keyword>
<feature type="transmembrane region" description="Helical" evidence="12">
    <location>
        <begin position="359"/>
        <end position="378"/>
    </location>
</feature>
<feature type="compositionally biased region" description="Polar residues" evidence="11">
    <location>
        <begin position="922"/>
        <end position="935"/>
    </location>
</feature>
<dbReference type="SUPFAM" id="SSF81324">
    <property type="entry name" value="Voltage-gated potassium channels"/>
    <property type="match status" value="1"/>
</dbReference>
<comment type="caution">
    <text evidence="16">The sequence shown here is derived from an EMBL/GenBank/DDBJ whole genome shotgun (WGS) entry which is preliminary data.</text>
</comment>
<dbReference type="InterPro" id="IPR003148">
    <property type="entry name" value="RCK_N"/>
</dbReference>
<feature type="domain" description="RCK N-terminal" evidence="15">
    <location>
        <begin position="1009"/>
        <end position="1100"/>
    </location>
</feature>
<name>A0AAW1RRH2_9CHLO</name>
<feature type="compositionally biased region" description="Basic and acidic residues" evidence="11">
    <location>
        <begin position="796"/>
        <end position="805"/>
    </location>
</feature>
<evidence type="ECO:0000256" key="3">
    <source>
        <dbReference type="ARBA" id="ARBA00022538"/>
    </source>
</evidence>
<gene>
    <name evidence="16" type="ORF">WJX74_000726</name>
</gene>
<feature type="transmembrane region" description="Helical" evidence="12">
    <location>
        <begin position="330"/>
        <end position="352"/>
    </location>
</feature>
<keyword evidence="4 12" id="KW-0812">Transmembrane</keyword>
<evidence type="ECO:0000256" key="12">
    <source>
        <dbReference type="SAM" id="Phobius"/>
    </source>
</evidence>
<evidence type="ECO:0000256" key="1">
    <source>
        <dbReference type="ARBA" id="ARBA00004141"/>
    </source>
</evidence>
<keyword evidence="5" id="KW-0631">Potassium channel</keyword>
<keyword evidence="17" id="KW-1185">Reference proteome</keyword>
<evidence type="ECO:0000256" key="2">
    <source>
        <dbReference type="ARBA" id="ARBA00022448"/>
    </source>
</evidence>
<feature type="domain" description="RCK N-terminal" evidence="15">
    <location>
        <begin position="432"/>
        <end position="542"/>
    </location>
</feature>
<organism evidence="16 17">
    <name type="scientific">Apatococcus lobatus</name>
    <dbReference type="NCBI Taxonomy" id="904363"/>
    <lineage>
        <taxon>Eukaryota</taxon>
        <taxon>Viridiplantae</taxon>
        <taxon>Chlorophyta</taxon>
        <taxon>core chlorophytes</taxon>
        <taxon>Trebouxiophyceae</taxon>
        <taxon>Chlorellales</taxon>
        <taxon>Chlorellaceae</taxon>
        <taxon>Apatococcus</taxon>
    </lineage>
</organism>